<keyword evidence="5" id="KW-0479">Metal-binding</keyword>
<keyword evidence="7" id="KW-0378">Hydrolase</keyword>
<dbReference type="AlphaFoldDB" id="A0A2B7X5G8"/>
<dbReference type="GO" id="GO:0004523">
    <property type="term" value="F:RNA-DNA hybrid ribonuclease activity"/>
    <property type="evidence" value="ECO:0007669"/>
    <property type="project" value="UniProtKB-EC"/>
</dbReference>
<protein>
    <recommendedName>
        <fullName evidence="3">ribonuclease H</fullName>
        <ecNumber evidence="3">3.1.26.4</ecNumber>
    </recommendedName>
</protein>
<evidence type="ECO:0000256" key="4">
    <source>
        <dbReference type="ARBA" id="ARBA00022722"/>
    </source>
</evidence>
<comment type="caution">
    <text evidence="9">The sequence shown here is derived from an EMBL/GenBank/DDBJ whole genome shotgun (WGS) entry which is preliminary data.</text>
</comment>
<keyword evidence="10" id="KW-1185">Reference proteome</keyword>
<keyword evidence="6" id="KW-0255">Endonuclease</keyword>
<evidence type="ECO:0000256" key="1">
    <source>
        <dbReference type="ARBA" id="ARBA00000077"/>
    </source>
</evidence>
<accession>A0A2B7X5G8</accession>
<dbReference type="EC" id="3.1.26.4" evidence="3"/>
<feature type="domain" description="RNase H type-1" evidence="8">
    <location>
        <begin position="81"/>
        <end position="237"/>
    </location>
</feature>
<dbReference type="PROSITE" id="PS50879">
    <property type="entry name" value="RNASE_H_1"/>
    <property type="match status" value="1"/>
</dbReference>
<reference evidence="9 10" key="1">
    <citation type="submission" date="2017-10" db="EMBL/GenBank/DDBJ databases">
        <title>Comparative genomics in systemic dimorphic fungi from Ajellomycetaceae.</title>
        <authorList>
            <person name="Munoz J.F."/>
            <person name="Mcewen J.G."/>
            <person name="Clay O.K."/>
            <person name="Cuomo C.A."/>
        </authorList>
    </citation>
    <scope>NUCLEOTIDE SEQUENCE [LARGE SCALE GENOMIC DNA]</scope>
    <source>
        <strain evidence="9 10">UAMH7299</strain>
    </source>
</reference>
<evidence type="ECO:0000313" key="10">
    <source>
        <dbReference type="Proteomes" id="UP000224634"/>
    </source>
</evidence>
<dbReference type="Proteomes" id="UP000224634">
    <property type="component" value="Unassembled WGS sequence"/>
</dbReference>
<dbReference type="InterPro" id="IPR002156">
    <property type="entry name" value="RNaseH_domain"/>
</dbReference>
<dbReference type="PANTHER" id="PTHR10642">
    <property type="entry name" value="RIBONUCLEASE H1"/>
    <property type="match status" value="1"/>
</dbReference>
<sequence>MQGRNETSNMDAFHTEMDDLIKGLNKLLLNPDLAQRPGYQHFVNSVRNFSITTQQYLNQQRKATPARKHIARVNSPAIQDDPSSLVVYIDGACRNNGKPNARAAYGIFFGFSSEYNAYGTLDPYENQTSTRAEIEAMKQALDIVAHITENDQKITTVTFVSDSVYLVNSLTIWMGKWIRSGGIGSNGRRVAYFSLLRSLGKRMLNLKNRHGHVQCQMCHIPRKKNREADALANYALERI</sequence>
<proteinExistence type="inferred from homology"/>
<dbReference type="EMBL" id="PDNA01000205">
    <property type="protein sequence ID" value="PGH03908.1"/>
    <property type="molecule type" value="Genomic_DNA"/>
</dbReference>
<dbReference type="CDD" id="cd13934">
    <property type="entry name" value="RNase_H_Dikarya_like"/>
    <property type="match status" value="1"/>
</dbReference>
<dbReference type="GO" id="GO:0003676">
    <property type="term" value="F:nucleic acid binding"/>
    <property type="evidence" value="ECO:0007669"/>
    <property type="project" value="InterPro"/>
</dbReference>
<organism evidence="9 10">
    <name type="scientific">Polytolypa hystricis (strain UAMH7299)</name>
    <dbReference type="NCBI Taxonomy" id="1447883"/>
    <lineage>
        <taxon>Eukaryota</taxon>
        <taxon>Fungi</taxon>
        <taxon>Dikarya</taxon>
        <taxon>Ascomycota</taxon>
        <taxon>Pezizomycotina</taxon>
        <taxon>Eurotiomycetes</taxon>
        <taxon>Eurotiomycetidae</taxon>
        <taxon>Onygenales</taxon>
        <taxon>Onygenales incertae sedis</taxon>
        <taxon>Polytolypa</taxon>
    </lineage>
</organism>
<dbReference type="OrthoDB" id="245563at2759"/>
<dbReference type="SUPFAM" id="SSF53098">
    <property type="entry name" value="Ribonuclease H-like"/>
    <property type="match status" value="1"/>
</dbReference>
<dbReference type="GO" id="GO:0043137">
    <property type="term" value="P:DNA replication, removal of RNA primer"/>
    <property type="evidence" value="ECO:0007669"/>
    <property type="project" value="TreeGrafter"/>
</dbReference>
<dbReference type="PANTHER" id="PTHR10642:SF26">
    <property type="entry name" value="RIBONUCLEASE H1"/>
    <property type="match status" value="1"/>
</dbReference>
<evidence type="ECO:0000256" key="5">
    <source>
        <dbReference type="ARBA" id="ARBA00022723"/>
    </source>
</evidence>
<dbReference type="InterPro" id="IPR012337">
    <property type="entry name" value="RNaseH-like_sf"/>
</dbReference>
<gene>
    <name evidence="9" type="ORF">AJ80_08610</name>
</gene>
<name>A0A2B7X5G8_POLH7</name>
<dbReference type="GO" id="GO:0046872">
    <property type="term" value="F:metal ion binding"/>
    <property type="evidence" value="ECO:0007669"/>
    <property type="project" value="UniProtKB-KW"/>
</dbReference>
<dbReference type="InterPro" id="IPR050092">
    <property type="entry name" value="RNase_H"/>
</dbReference>
<dbReference type="Gene3D" id="3.30.420.10">
    <property type="entry name" value="Ribonuclease H-like superfamily/Ribonuclease H"/>
    <property type="match status" value="1"/>
</dbReference>
<dbReference type="InterPro" id="IPR036397">
    <property type="entry name" value="RNaseH_sf"/>
</dbReference>
<evidence type="ECO:0000256" key="6">
    <source>
        <dbReference type="ARBA" id="ARBA00022759"/>
    </source>
</evidence>
<dbReference type="STRING" id="1447883.A0A2B7X5G8"/>
<evidence type="ECO:0000256" key="3">
    <source>
        <dbReference type="ARBA" id="ARBA00012180"/>
    </source>
</evidence>
<evidence type="ECO:0000256" key="2">
    <source>
        <dbReference type="ARBA" id="ARBA00005300"/>
    </source>
</evidence>
<evidence type="ECO:0000259" key="8">
    <source>
        <dbReference type="PROSITE" id="PS50879"/>
    </source>
</evidence>
<keyword evidence="4" id="KW-0540">Nuclease</keyword>
<evidence type="ECO:0000256" key="7">
    <source>
        <dbReference type="ARBA" id="ARBA00022801"/>
    </source>
</evidence>
<evidence type="ECO:0000313" key="9">
    <source>
        <dbReference type="EMBL" id="PGH03908.1"/>
    </source>
</evidence>
<comment type="catalytic activity">
    <reaction evidence="1">
        <text>Endonucleolytic cleavage to 5'-phosphomonoester.</text>
        <dbReference type="EC" id="3.1.26.4"/>
    </reaction>
</comment>
<comment type="similarity">
    <text evidence="2">Belongs to the RNase H family.</text>
</comment>
<dbReference type="Pfam" id="PF00075">
    <property type="entry name" value="RNase_H"/>
    <property type="match status" value="1"/>
</dbReference>